<dbReference type="InterPro" id="IPR036737">
    <property type="entry name" value="OmpA-like_sf"/>
</dbReference>
<sequence length="298" mass="32563">MRMHWCVVLLVPLAGCVSQKAFDSKSKEALTLKQQYDEQQEQMKALEQQIGESRAAAEKAQKENAELESSLSNSDAERRALRKRVDELSELNQELSRSTEKLAAAKEALEKKSSEYENLAKSLKEEIKTGKIELSELKGRMVVKMKDKILFSSGSTKLNKEGQDALEKVAQALKDVQGKLIRVEGHTDNVPMPTDAKTEFDSNWELSTTRALVVVKLLQEQGVPPTMLSALGYGEYQPIASNQTAEGRSLNRRIEIVLAPAEQAPSAVVAASVKKAPAPAPAPAVKPASGTKPAAKKK</sequence>
<dbReference type="RefSeq" id="WP_071896540.1">
    <property type="nucleotide sequence ID" value="NZ_MPIN01000001.1"/>
</dbReference>
<feature type="domain" description="OmpA-like" evidence="4">
    <location>
        <begin position="138"/>
        <end position="262"/>
    </location>
</feature>
<feature type="coiled-coil region" evidence="2">
    <location>
        <begin position="22"/>
        <end position="140"/>
    </location>
</feature>
<keyword evidence="1" id="KW-0472">Membrane</keyword>
<evidence type="ECO:0000256" key="1">
    <source>
        <dbReference type="PROSITE-ProRule" id="PRU00473"/>
    </source>
</evidence>
<evidence type="ECO:0000313" key="5">
    <source>
        <dbReference type="EMBL" id="OJH42445.1"/>
    </source>
</evidence>
<reference evidence="5 6" key="2">
    <citation type="submission" date="2016-12" db="EMBL/GenBank/DDBJ databases">
        <title>Draft Genome Sequence of Cystobacter ferrugineus Strain Cbfe23.</title>
        <authorList>
            <person name="Akbar S."/>
            <person name="Dowd S.E."/>
            <person name="Stevens D.C."/>
        </authorList>
    </citation>
    <scope>NUCLEOTIDE SEQUENCE [LARGE SCALE GENOMIC DNA]</scope>
    <source>
        <strain evidence="5 6">Cbfe23</strain>
    </source>
</reference>
<dbReference type="PROSITE" id="PS51123">
    <property type="entry name" value="OMPA_2"/>
    <property type="match status" value="1"/>
</dbReference>
<dbReference type="Gene3D" id="3.30.1330.60">
    <property type="entry name" value="OmpA-like domain"/>
    <property type="match status" value="1"/>
</dbReference>
<evidence type="ECO:0000256" key="2">
    <source>
        <dbReference type="SAM" id="Coils"/>
    </source>
</evidence>
<evidence type="ECO:0000256" key="3">
    <source>
        <dbReference type="SAM" id="MobiDB-lite"/>
    </source>
</evidence>
<keyword evidence="2" id="KW-0175">Coiled coil</keyword>
<name>A0A1L9BJQ9_9BACT</name>
<dbReference type="GO" id="GO:0016020">
    <property type="term" value="C:membrane"/>
    <property type="evidence" value="ECO:0007669"/>
    <property type="project" value="UniProtKB-UniRule"/>
</dbReference>
<evidence type="ECO:0000313" key="6">
    <source>
        <dbReference type="Proteomes" id="UP000182229"/>
    </source>
</evidence>
<dbReference type="CDD" id="cd07185">
    <property type="entry name" value="OmpA_C-like"/>
    <property type="match status" value="1"/>
</dbReference>
<gene>
    <name evidence="5" type="ORF">BON30_04425</name>
</gene>
<reference evidence="6" key="1">
    <citation type="submission" date="2016-11" db="EMBL/GenBank/DDBJ databases">
        <authorList>
            <person name="Shukria A."/>
            <person name="Stevens D.C."/>
        </authorList>
    </citation>
    <scope>NUCLEOTIDE SEQUENCE [LARGE SCALE GENOMIC DNA]</scope>
    <source>
        <strain evidence="6">Cbfe23</strain>
    </source>
</reference>
<accession>A0A1L9BJQ9</accession>
<dbReference type="Pfam" id="PF00691">
    <property type="entry name" value="OmpA"/>
    <property type="match status" value="1"/>
</dbReference>
<dbReference type="EMBL" id="MPIN01000001">
    <property type="protein sequence ID" value="OJH42445.1"/>
    <property type="molecule type" value="Genomic_DNA"/>
</dbReference>
<proteinExistence type="predicted"/>
<evidence type="ECO:0000259" key="4">
    <source>
        <dbReference type="PROSITE" id="PS51123"/>
    </source>
</evidence>
<dbReference type="InterPro" id="IPR006665">
    <property type="entry name" value="OmpA-like"/>
</dbReference>
<dbReference type="PANTHER" id="PTHR30329:SF21">
    <property type="entry name" value="LIPOPROTEIN YIAD-RELATED"/>
    <property type="match status" value="1"/>
</dbReference>
<dbReference type="PANTHER" id="PTHR30329">
    <property type="entry name" value="STATOR ELEMENT OF FLAGELLAR MOTOR COMPLEX"/>
    <property type="match status" value="1"/>
</dbReference>
<dbReference type="Proteomes" id="UP000182229">
    <property type="component" value="Unassembled WGS sequence"/>
</dbReference>
<dbReference type="AlphaFoldDB" id="A0A1L9BJQ9"/>
<comment type="caution">
    <text evidence="5">The sequence shown here is derived from an EMBL/GenBank/DDBJ whole genome shotgun (WGS) entry which is preliminary data.</text>
</comment>
<protein>
    <recommendedName>
        <fullName evidence="4">OmpA-like domain-containing protein</fullName>
    </recommendedName>
</protein>
<dbReference type="SUPFAM" id="SSF103088">
    <property type="entry name" value="OmpA-like"/>
    <property type="match status" value="1"/>
</dbReference>
<dbReference type="InterPro" id="IPR050330">
    <property type="entry name" value="Bact_OuterMem_StrucFunc"/>
</dbReference>
<organism evidence="5 6">
    <name type="scientific">Cystobacter ferrugineus</name>
    <dbReference type="NCBI Taxonomy" id="83449"/>
    <lineage>
        <taxon>Bacteria</taxon>
        <taxon>Pseudomonadati</taxon>
        <taxon>Myxococcota</taxon>
        <taxon>Myxococcia</taxon>
        <taxon>Myxococcales</taxon>
        <taxon>Cystobacterineae</taxon>
        <taxon>Archangiaceae</taxon>
        <taxon>Cystobacter</taxon>
    </lineage>
</organism>
<dbReference type="STRING" id="83449.BON30_04425"/>
<feature type="region of interest" description="Disordered" evidence="3">
    <location>
        <begin position="274"/>
        <end position="298"/>
    </location>
</feature>
<keyword evidence="6" id="KW-1185">Reference proteome</keyword>